<dbReference type="PRINTS" id="PR00455">
    <property type="entry name" value="HTHTETR"/>
</dbReference>
<keyword evidence="3" id="KW-0804">Transcription</keyword>
<dbReference type="InterPro" id="IPR039536">
    <property type="entry name" value="TetR_C_Proteobacteria"/>
</dbReference>
<dbReference type="EMBL" id="CP053697">
    <property type="protein sequence ID" value="QKE62382.1"/>
    <property type="molecule type" value="Genomic_DNA"/>
</dbReference>
<gene>
    <name evidence="6" type="ORF">HNE05_03085</name>
</gene>
<evidence type="ECO:0000256" key="2">
    <source>
        <dbReference type="ARBA" id="ARBA00023125"/>
    </source>
</evidence>
<evidence type="ECO:0000313" key="7">
    <source>
        <dbReference type="Proteomes" id="UP000501379"/>
    </source>
</evidence>
<dbReference type="GO" id="GO:0000976">
    <property type="term" value="F:transcription cis-regulatory region binding"/>
    <property type="evidence" value="ECO:0007669"/>
    <property type="project" value="TreeGrafter"/>
</dbReference>
<dbReference type="SUPFAM" id="SSF48498">
    <property type="entry name" value="Tetracyclin repressor-like, C-terminal domain"/>
    <property type="match status" value="1"/>
</dbReference>
<keyword evidence="7" id="KW-1185">Reference proteome</keyword>
<evidence type="ECO:0000259" key="5">
    <source>
        <dbReference type="PROSITE" id="PS50977"/>
    </source>
</evidence>
<feature type="domain" description="HTH tetR-type" evidence="5">
    <location>
        <begin position="18"/>
        <end position="78"/>
    </location>
</feature>
<evidence type="ECO:0000313" key="6">
    <source>
        <dbReference type="EMBL" id="QKE62382.1"/>
    </source>
</evidence>
<reference evidence="6" key="1">
    <citation type="submission" date="2020-07" db="EMBL/GenBank/DDBJ databases">
        <title>Nitrate ammonifying Pseudomonas campi sp. nov. isolated from German agricultural grassland.</title>
        <authorList>
            <person name="Timsy T."/>
            <person name="Ulrich A."/>
            <person name="Spanner T."/>
            <person name="Foesel B."/>
            <person name="Kolb S."/>
            <person name="Horn M.A."/>
            <person name="Behrendt U."/>
        </authorList>
    </citation>
    <scope>NUCLEOTIDE SEQUENCE</scope>
    <source>
        <strain evidence="6">S1-A32-2</strain>
    </source>
</reference>
<keyword evidence="1" id="KW-0805">Transcription regulation</keyword>
<name>A0A6M8FDX8_9GAMM</name>
<dbReference type="Pfam" id="PF14246">
    <property type="entry name" value="TetR_C_7"/>
    <property type="match status" value="1"/>
</dbReference>
<sequence length="212" mass="23367">MSNKLLPPSGGPGRPKDPAKRLAILEAAKRLFMRNGYEGSSMDAIAAEAGVSKLTVYSHFTDKETLFACAVESKCEEQLPTPYFELHSDTAIDTVLLAIGRGFNSLINSEESVAMMRLVMTQAGQNPQMAQLFYDAGPQRMLLAMEHLLEQANANGQLRVEHPQRAAEHFFSLIKGGCNFRRLIGCCEPPSGLAADEHVQEVVKLFLRAYRP</sequence>
<evidence type="ECO:0000256" key="3">
    <source>
        <dbReference type="ARBA" id="ARBA00023163"/>
    </source>
</evidence>
<feature type="DNA-binding region" description="H-T-H motif" evidence="4">
    <location>
        <begin position="41"/>
        <end position="60"/>
    </location>
</feature>
<dbReference type="InterPro" id="IPR001647">
    <property type="entry name" value="HTH_TetR"/>
</dbReference>
<dbReference type="SUPFAM" id="SSF46689">
    <property type="entry name" value="Homeodomain-like"/>
    <property type="match status" value="1"/>
</dbReference>
<dbReference type="Gene3D" id="1.10.357.10">
    <property type="entry name" value="Tetracycline Repressor, domain 2"/>
    <property type="match status" value="1"/>
</dbReference>
<dbReference type="Proteomes" id="UP000501379">
    <property type="component" value="Chromosome"/>
</dbReference>
<evidence type="ECO:0000256" key="1">
    <source>
        <dbReference type="ARBA" id="ARBA00023015"/>
    </source>
</evidence>
<organism evidence="6 7">
    <name type="scientific">Aquipseudomonas campi</name>
    <dbReference type="NCBI Taxonomy" id="2731681"/>
    <lineage>
        <taxon>Bacteria</taxon>
        <taxon>Pseudomonadati</taxon>
        <taxon>Pseudomonadota</taxon>
        <taxon>Gammaproteobacteria</taxon>
        <taxon>Pseudomonadales</taxon>
        <taxon>Pseudomonadaceae</taxon>
        <taxon>Aquipseudomonas</taxon>
    </lineage>
</organism>
<dbReference type="Pfam" id="PF00440">
    <property type="entry name" value="TetR_N"/>
    <property type="match status" value="1"/>
</dbReference>
<dbReference type="InterPro" id="IPR050109">
    <property type="entry name" value="HTH-type_TetR-like_transc_reg"/>
</dbReference>
<evidence type="ECO:0000256" key="4">
    <source>
        <dbReference type="PROSITE-ProRule" id="PRU00335"/>
    </source>
</evidence>
<proteinExistence type="predicted"/>
<accession>A0A6M8FDX8</accession>
<keyword evidence="2 4" id="KW-0238">DNA-binding</keyword>
<dbReference type="RefSeq" id="WP_173204117.1">
    <property type="nucleotide sequence ID" value="NZ_CP053697.2"/>
</dbReference>
<dbReference type="PROSITE" id="PS50977">
    <property type="entry name" value="HTH_TETR_2"/>
    <property type="match status" value="1"/>
</dbReference>
<dbReference type="InterPro" id="IPR036271">
    <property type="entry name" value="Tet_transcr_reg_TetR-rel_C_sf"/>
</dbReference>
<protein>
    <submittedName>
        <fullName evidence="6">TetR/AcrR family transcriptional regulator</fullName>
    </submittedName>
</protein>
<dbReference type="AlphaFoldDB" id="A0A6M8FDX8"/>
<dbReference type="KEGG" id="pcam:HNE05_03085"/>
<dbReference type="Gene3D" id="1.10.10.60">
    <property type="entry name" value="Homeodomain-like"/>
    <property type="match status" value="1"/>
</dbReference>
<dbReference type="PANTHER" id="PTHR30055:SF146">
    <property type="entry name" value="HTH-TYPE TRANSCRIPTIONAL DUAL REGULATOR CECR"/>
    <property type="match status" value="1"/>
</dbReference>
<dbReference type="InterPro" id="IPR009057">
    <property type="entry name" value="Homeodomain-like_sf"/>
</dbReference>
<dbReference type="PANTHER" id="PTHR30055">
    <property type="entry name" value="HTH-TYPE TRANSCRIPTIONAL REGULATOR RUTR"/>
    <property type="match status" value="1"/>
</dbReference>
<dbReference type="GO" id="GO:0003700">
    <property type="term" value="F:DNA-binding transcription factor activity"/>
    <property type="evidence" value="ECO:0007669"/>
    <property type="project" value="TreeGrafter"/>
</dbReference>
<dbReference type="FunFam" id="1.10.10.60:FF:000141">
    <property type="entry name" value="TetR family transcriptional regulator"/>
    <property type="match status" value="1"/>
</dbReference>